<evidence type="ECO:0000313" key="4">
    <source>
        <dbReference type="EMBL" id="KAG8193163.1"/>
    </source>
</evidence>
<feature type="compositionally biased region" description="Acidic residues" evidence="2">
    <location>
        <begin position="148"/>
        <end position="158"/>
    </location>
</feature>
<comment type="similarity">
    <text evidence="1">Belongs to the p23/wos2 family.</text>
</comment>
<dbReference type="Proteomes" id="UP000827092">
    <property type="component" value="Unassembled WGS sequence"/>
</dbReference>
<dbReference type="PANTHER" id="PTHR22932">
    <property type="entry name" value="TELOMERASE-BINDING PROTEIN P23 HSP90 CO-CHAPERONE"/>
    <property type="match status" value="1"/>
</dbReference>
<dbReference type="GO" id="GO:0006457">
    <property type="term" value="P:protein folding"/>
    <property type="evidence" value="ECO:0007669"/>
    <property type="project" value="TreeGrafter"/>
</dbReference>
<name>A0AAV6VAR6_9ARAC</name>
<organism evidence="4 5">
    <name type="scientific">Oedothorax gibbosus</name>
    <dbReference type="NCBI Taxonomy" id="931172"/>
    <lineage>
        <taxon>Eukaryota</taxon>
        <taxon>Metazoa</taxon>
        <taxon>Ecdysozoa</taxon>
        <taxon>Arthropoda</taxon>
        <taxon>Chelicerata</taxon>
        <taxon>Arachnida</taxon>
        <taxon>Araneae</taxon>
        <taxon>Araneomorphae</taxon>
        <taxon>Entelegynae</taxon>
        <taxon>Araneoidea</taxon>
        <taxon>Linyphiidae</taxon>
        <taxon>Erigoninae</taxon>
        <taxon>Oedothorax</taxon>
    </lineage>
</organism>
<dbReference type="PANTHER" id="PTHR22932:SF1">
    <property type="entry name" value="CO-CHAPERONE PROTEIN DAF-41"/>
    <property type="match status" value="1"/>
</dbReference>
<dbReference type="GO" id="GO:0051879">
    <property type="term" value="F:Hsp90 protein binding"/>
    <property type="evidence" value="ECO:0007669"/>
    <property type="project" value="InterPro"/>
</dbReference>
<dbReference type="GO" id="GO:0051131">
    <property type="term" value="P:chaperone-mediated protein complex assembly"/>
    <property type="evidence" value="ECO:0007669"/>
    <property type="project" value="TreeGrafter"/>
</dbReference>
<evidence type="ECO:0000256" key="2">
    <source>
        <dbReference type="SAM" id="MobiDB-lite"/>
    </source>
</evidence>
<feature type="region of interest" description="Disordered" evidence="2">
    <location>
        <begin position="114"/>
        <end position="158"/>
    </location>
</feature>
<comment type="caution">
    <text evidence="4">The sequence shown here is derived from an EMBL/GenBank/DDBJ whole genome shotgun (WGS) entry which is preliminary data.</text>
</comment>
<gene>
    <name evidence="4" type="ORF">JTE90_006991</name>
</gene>
<proteinExistence type="inferred from homology"/>
<dbReference type="FunFam" id="2.60.40.790:FF:000013">
    <property type="entry name" value="Very-long-chain (3R)-3-hydroxyacyl-CoA dehydratase"/>
    <property type="match status" value="1"/>
</dbReference>
<feature type="domain" description="CS" evidence="3">
    <location>
        <begin position="8"/>
        <end position="96"/>
    </location>
</feature>
<dbReference type="AlphaFoldDB" id="A0AAV6VAR6"/>
<keyword evidence="5" id="KW-1185">Reference proteome</keyword>
<accession>A0AAV6VAR6</accession>
<dbReference type="InterPro" id="IPR045250">
    <property type="entry name" value="p23-like"/>
</dbReference>
<dbReference type="Pfam" id="PF04969">
    <property type="entry name" value="CS"/>
    <property type="match status" value="1"/>
</dbReference>
<evidence type="ECO:0000259" key="3">
    <source>
        <dbReference type="PROSITE" id="PS51203"/>
    </source>
</evidence>
<dbReference type="PROSITE" id="PS51203">
    <property type="entry name" value="CS"/>
    <property type="match status" value="1"/>
</dbReference>
<protein>
    <recommendedName>
        <fullName evidence="3">CS domain-containing protein</fullName>
    </recommendedName>
</protein>
<dbReference type="CDD" id="cd06465">
    <property type="entry name" value="p23_hB-ind1_like"/>
    <property type="match status" value="1"/>
</dbReference>
<dbReference type="InterPro" id="IPR008978">
    <property type="entry name" value="HSP20-like_chaperone"/>
</dbReference>
<dbReference type="GO" id="GO:0005634">
    <property type="term" value="C:nucleus"/>
    <property type="evidence" value="ECO:0007669"/>
    <property type="project" value="TreeGrafter"/>
</dbReference>
<dbReference type="SUPFAM" id="SSF49764">
    <property type="entry name" value="HSP20-like chaperones"/>
    <property type="match status" value="1"/>
</dbReference>
<dbReference type="GO" id="GO:0051087">
    <property type="term" value="F:protein-folding chaperone binding"/>
    <property type="evidence" value="ECO:0007669"/>
    <property type="project" value="TreeGrafter"/>
</dbReference>
<feature type="compositionally biased region" description="Acidic residues" evidence="2">
    <location>
        <begin position="115"/>
        <end position="131"/>
    </location>
</feature>
<dbReference type="InterPro" id="IPR007052">
    <property type="entry name" value="CS_dom"/>
</dbReference>
<dbReference type="Gene3D" id="2.60.40.790">
    <property type="match status" value="1"/>
</dbReference>
<evidence type="ECO:0000256" key="1">
    <source>
        <dbReference type="ARBA" id="ARBA00025733"/>
    </source>
</evidence>
<sequence length="158" mass="18740">MSDQNIEKRPPPVAWAERNSLLYLSINVTDCKKPEIKLDSKKLYFKGRNGDDLDFEVTLEFYKEINEQASRFSVKDRGIDFILKKAEEGPYWNRLLKDNNKYHWLKIDFTKWKDEDDSDVDNPDVDEDEMEEMMKKMSGLQSTNNDLNDLDTDEEEED</sequence>
<reference evidence="4 5" key="1">
    <citation type="journal article" date="2022" name="Nat. Ecol. Evol.">
        <title>A masculinizing supergene underlies an exaggerated male reproductive morph in a spider.</title>
        <authorList>
            <person name="Hendrickx F."/>
            <person name="De Corte Z."/>
            <person name="Sonet G."/>
            <person name="Van Belleghem S.M."/>
            <person name="Kostlbacher S."/>
            <person name="Vangestel C."/>
        </authorList>
    </citation>
    <scope>NUCLEOTIDE SEQUENCE [LARGE SCALE GENOMIC DNA]</scope>
    <source>
        <strain evidence="4">W744_W776</strain>
    </source>
</reference>
<evidence type="ECO:0000313" key="5">
    <source>
        <dbReference type="Proteomes" id="UP000827092"/>
    </source>
</evidence>
<dbReference type="GO" id="GO:0005829">
    <property type="term" value="C:cytosol"/>
    <property type="evidence" value="ECO:0007669"/>
    <property type="project" value="TreeGrafter"/>
</dbReference>
<dbReference type="EMBL" id="JAFNEN010000128">
    <property type="protein sequence ID" value="KAG8193163.1"/>
    <property type="molecule type" value="Genomic_DNA"/>
</dbReference>